<dbReference type="RefSeq" id="WP_048642248.1">
    <property type="nucleotide sequence ID" value="NZ_CP012040.1"/>
</dbReference>
<keyword evidence="2" id="KW-1185">Reference proteome</keyword>
<evidence type="ECO:0000313" key="2">
    <source>
        <dbReference type="Proteomes" id="UP000036520"/>
    </source>
</evidence>
<dbReference type="AlphaFoldDB" id="A0A0H4PGM6"/>
<sequence>MEDFLKIKKACEQNTALSVAILDRFLLSYAAEKDKLGKEADQRLNVYKHITEKFGRQWFDMLKSQYIIHRLMKKGGLITKYLKHAAINNLEENKRDWMAFQSENPWRFSFSEVKSQPEKDFYQMEDVFSGDNYLLYSPSIKDIVSRDGEKELWFNLIGYNGTCWQTYGPLSGYASFSPDDIFFFATELNSSIEDEAGLMADIDKNPVPYMMLFAGSTQPSVVHEGERLVMVISEQDGTIAKVQEMERDFNVSYTGGVYRLGLKDWEVSPHFSVAYYNEKSQTVQATALTEKGFESLIAALDKYDVKIEKNADIYLGPSMHNTAAEILKREIELMPLELLFEQENEEEMDEQLQKLNELAGLAIADVTAEKEPDLEALAAQVGIDLESNRHVIEKIITDLKDKVSR</sequence>
<name>A0A0H4PGM6_9BACT</name>
<evidence type="ECO:0000313" key="1">
    <source>
        <dbReference type="EMBL" id="AKP51963.1"/>
    </source>
</evidence>
<organism evidence="1 2">
    <name type="scientific">Cyclobacterium amurskyense</name>
    <dbReference type="NCBI Taxonomy" id="320787"/>
    <lineage>
        <taxon>Bacteria</taxon>
        <taxon>Pseudomonadati</taxon>
        <taxon>Bacteroidota</taxon>
        <taxon>Cytophagia</taxon>
        <taxon>Cytophagales</taxon>
        <taxon>Cyclobacteriaceae</taxon>
        <taxon>Cyclobacterium</taxon>
    </lineage>
</organism>
<proteinExistence type="predicted"/>
<dbReference type="KEGG" id="camu:CA2015_2552"/>
<reference evidence="1 2" key="1">
    <citation type="submission" date="2015-07" db="EMBL/GenBank/DDBJ databases">
        <authorList>
            <person name="Kim K.M."/>
        </authorList>
    </citation>
    <scope>NUCLEOTIDE SEQUENCE [LARGE SCALE GENOMIC DNA]</scope>
    <source>
        <strain evidence="1 2">KCTC 12363</strain>
    </source>
</reference>
<accession>A0A0H4PGM6</accession>
<dbReference type="Proteomes" id="UP000036520">
    <property type="component" value="Chromosome"/>
</dbReference>
<gene>
    <name evidence="1" type="ORF">CA2015_2552</name>
</gene>
<protein>
    <submittedName>
        <fullName evidence="1">Uncharacterized protein</fullName>
    </submittedName>
</protein>
<dbReference type="OrthoDB" id="627514at2"/>
<dbReference type="EMBL" id="CP012040">
    <property type="protein sequence ID" value="AKP51963.1"/>
    <property type="molecule type" value="Genomic_DNA"/>
</dbReference>
<dbReference type="STRING" id="320787.CA2015_2552"/>